<reference evidence="1 3" key="1">
    <citation type="submission" date="2015-09" db="EMBL/GenBank/DDBJ databases">
        <authorList>
            <consortium name="Pathogen Informatics"/>
        </authorList>
    </citation>
    <scope>NUCLEOTIDE SEQUENCE [LARGE SCALE GENOMIC DNA]</scope>
    <source>
        <strain evidence="1 3">2789STDY5608822</strain>
    </source>
</reference>
<organism evidence="1 3">
    <name type="scientific">Parabacteroides distasonis</name>
    <dbReference type="NCBI Taxonomy" id="823"/>
    <lineage>
        <taxon>Bacteria</taxon>
        <taxon>Pseudomonadati</taxon>
        <taxon>Bacteroidota</taxon>
        <taxon>Bacteroidia</taxon>
        <taxon>Bacteroidales</taxon>
        <taxon>Tannerellaceae</taxon>
        <taxon>Parabacteroides</taxon>
    </lineage>
</organism>
<reference evidence="2 4" key="2">
    <citation type="journal article" date="2019" name="Nat. Med.">
        <title>A library of human gut bacterial isolates paired with longitudinal multiomics data enables mechanistic microbiome research.</title>
        <authorList>
            <person name="Poyet M."/>
            <person name="Groussin M."/>
            <person name="Gibbons S.M."/>
            <person name="Avila-Pacheco J."/>
            <person name="Jiang X."/>
            <person name="Kearney S.M."/>
            <person name="Perrotta A.R."/>
            <person name="Berdy B."/>
            <person name="Zhao S."/>
            <person name="Lieberman T.D."/>
            <person name="Swanson P.K."/>
            <person name="Smith M."/>
            <person name="Roesemann S."/>
            <person name="Alexander J.E."/>
            <person name="Rich S.A."/>
            <person name="Livny J."/>
            <person name="Vlamakis H."/>
            <person name="Clish C."/>
            <person name="Bullock K."/>
            <person name="Deik A."/>
            <person name="Scott J."/>
            <person name="Pierce K.A."/>
            <person name="Xavier R.J."/>
            <person name="Alm E.J."/>
        </authorList>
    </citation>
    <scope>NUCLEOTIDE SEQUENCE [LARGE SCALE GENOMIC DNA]</scope>
    <source>
        <strain evidence="2 4">BIOML-A20</strain>
    </source>
</reference>
<accession>A0A174JTK7</accession>
<evidence type="ECO:0000313" key="2">
    <source>
        <dbReference type="EMBL" id="MSB73704.1"/>
    </source>
</evidence>
<evidence type="ECO:0000313" key="4">
    <source>
        <dbReference type="Proteomes" id="UP000441609"/>
    </source>
</evidence>
<gene>
    <name evidence="1" type="ORF">ERS852380_03689</name>
    <name evidence="2" type="ORF">GKD70_10480</name>
</gene>
<protein>
    <submittedName>
        <fullName evidence="1">Uncharacterized protein</fullName>
    </submittedName>
</protein>
<dbReference type="EMBL" id="CYYK01000015">
    <property type="protein sequence ID" value="CUP00495.1"/>
    <property type="molecule type" value="Genomic_DNA"/>
</dbReference>
<dbReference type="RefSeq" id="WP_005861876.1">
    <property type="nucleotide sequence ID" value="NZ_BQOC01000001.1"/>
</dbReference>
<evidence type="ECO:0000313" key="1">
    <source>
        <dbReference type="EMBL" id="CUP00495.1"/>
    </source>
</evidence>
<comment type="caution">
    <text evidence="1">The sequence shown here is derived from an EMBL/GenBank/DDBJ whole genome shotgun (WGS) entry which is preliminary data.</text>
</comment>
<proteinExistence type="predicted"/>
<dbReference type="OrthoDB" id="2791683at2"/>
<dbReference type="Proteomes" id="UP000095455">
    <property type="component" value="Unassembled WGS sequence"/>
</dbReference>
<name>A0A174JTK7_PARDI</name>
<evidence type="ECO:0000313" key="3">
    <source>
        <dbReference type="Proteomes" id="UP000095455"/>
    </source>
</evidence>
<dbReference type="Proteomes" id="UP000441609">
    <property type="component" value="Unassembled WGS sequence"/>
</dbReference>
<dbReference type="EMBL" id="WKMO01000008">
    <property type="protein sequence ID" value="MSB73704.1"/>
    <property type="molecule type" value="Genomic_DNA"/>
</dbReference>
<sequence length="447" mass="51321">MNKTIEITKVVAVGDTIQYEICDSTGLSLLKSRRVEAWVKFHHAEGFPFSLRDLPESILAIPISLYLLPATWFYGVDLVVPSMDKTLYECLPNIYETYSRIYGPFKKVWSGRVRPGAVVENKMGKSGFDTIVFFSGGIDAVHAGINNPGKRSVLVSVPSIEAMAKTKKEDTGEDFLQVKSRLIREFSAVSGSDWLLITNNFQADVFDDDRIWAELKNAFALSSEAFRFDGWFGMKYLGNLLSAAPFAYALGIRYLVVGSAFEQLEDNHASNLDGANPELSDSFKFAEVSFTEQDGLYVRRSLKARNIVEWCKARGERTMLWTCFDDETEQCGTCIKCVRTQLNILCAGENPADWGFKKFDEKRFSRHVRLYQYCERNLCWLWDIVDSIDDTVTYPYCDKLLHWLKGVGYKRYSQRAKRAFYVKMLLRIHRYPHYVKAIFLKLMGKRR</sequence>
<dbReference type="AlphaFoldDB" id="A0A174JTK7"/>